<keyword evidence="1" id="KW-1133">Transmembrane helix</keyword>
<name>A0A6S6SRU4_9GAMM</name>
<evidence type="ECO:0000256" key="1">
    <source>
        <dbReference type="SAM" id="Phobius"/>
    </source>
</evidence>
<proteinExistence type="predicted"/>
<dbReference type="PANTHER" id="PTHR34703">
    <property type="entry name" value="ANTIPORTER SUBUNIT MNHG2-RELATED"/>
    <property type="match status" value="1"/>
</dbReference>
<accession>A0A6S6SRU4</accession>
<dbReference type="GO" id="GO:0015385">
    <property type="term" value="F:sodium:proton antiporter activity"/>
    <property type="evidence" value="ECO:0007669"/>
    <property type="project" value="TreeGrafter"/>
</dbReference>
<feature type="transmembrane region" description="Helical" evidence="1">
    <location>
        <begin position="7"/>
        <end position="25"/>
    </location>
</feature>
<dbReference type="InterPro" id="IPR005133">
    <property type="entry name" value="PhaG_MnhG_YufB"/>
</dbReference>
<dbReference type="PANTHER" id="PTHR34703:SF1">
    <property type="entry name" value="ANTIPORTER SUBUNIT MNHG2-RELATED"/>
    <property type="match status" value="1"/>
</dbReference>
<keyword evidence="1" id="KW-0812">Transmembrane</keyword>
<reference evidence="2" key="1">
    <citation type="submission" date="2020-01" db="EMBL/GenBank/DDBJ databases">
        <authorList>
            <person name="Meier V. D."/>
            <person name="Meier V D."/>
        </authorList>
    </citation>
    <scope>NUCLEOTIDE SEQUENCE</scope>
    <source>
        <strain evidence="2">HLG_WM_MAG_08</strain>
    </source>
</reference>
<dbReference type="NCBIfam" id="TIGR01300">
    <property type="entry name" value="CPA3_mnhG_phaG"/>
    <property type="match status" value="1"/>
</dbReference>
<dbReference type="EMBL" id="CACVAV010000138">
    <property type="protein sequence ID" value="CAA6808893.1"/>
    <property type="molecule type" value="Genomic_DNA"/>
</dbReference>
<dbReference type="AlphaFoldDB" id="A0A6S6SRU4"/>
<keyword evidence="1" id="KW-0472">Membrane</keyword>
<evidence type="ECO:0000313" key="2">
    <source>
        <dbReference type="EMBL" id="CAA6808893.1"/>
    </source>
</evidence>
<gene>
    <name evidence="2" type="ORF">HELGO_WM34890</name>
</gene>
<protein>
    <submittedName>
        <fullName evidence="2">Sodium:proton antiporter</fullName>
    </submittedName>
</protein>
<dbReference type="Pfam" id="PF03334">
    <property type="entry name" value="PhaG_MnhG_YufB"/>
    <property type="match status" value="1"/>
</dbReference>
<sequence>MALIVDALSWALLIAGVVLGITGAIGTIRFPDFYTRVHASSVTDTLCALCIIAGLILQAGFTLVTVKLVFILLFLWYTSPVATHALVRAAHHMGLPPYLSNNASADAQKGKS</sequence>
<feature type="transmembrane region" description="Helical" evidence="1">
    <location>
        <begin position="46"/>
        <end position="77"/>
    </location>
</feature>
<organism evidence="2">
    <name type="scientific">uncultured Thiotrichaceae bacterium</name>
    <dbReference type="NCBI Taxonomy" id="298394"/>
    <lineage>
        <taxon>Bacteria</taxon>
        <taxon>Pseudomonadati</taxon>
        <taxon>Pseudomonadota</taxon>
        <taxon>Gammaproteobacteria</taxon>
        <taxon>Thiotrichales</taxon>
        <taxon>Thiotrichaceae</taxon>
        <taxon>environmental samples</taxon>
    </lineage>
</organism>